<name>A0A2W6A5A2_9BACT</name>
<dbReference type="AlphaFoldDB" id="A0A2W6A5A2"/>
<sequence>MLVFFIGTGRCGSTPVVEVVSRHRDVGFVSNLDDKLSQLNMAGRWNNALHRLSPPRDPRMRPFRDRRKLIELGRFRVAPSEGWSILDRQVAPVISMPFRDLLAEDCTPWLQGRLNGFFERRMAVQGRGTFVHHFTGWPRTGMLHAAFPDARFVEVVRDGRAVANSWLQMGWWQGYRGPNAWHLGPLPPSYAQEWDDSGRSFVTLAGLGWKVLIDAFDSARSLIPPSQWLRVRYEDVIAEPRRHVAEILDFSGLEWTDEFERSFAEYPFVGSRIEGFRRDLDRDNIALLESSLAPTLRTLGYVVDAPEPKSALP</sequence>
<accession>A0A2W6A5A2</accession>
<dbReference type="Pfam" id="PF13469">
    <property type="entry name" value="Sulfotransfer_3"/>
    <property type="match status" value="1"/>
</dbReference>
<dbReference type="SUPFAM" id="SSF52540">
    <property type="entry name" value="P-loop containing nucleoside triphosphate hydrolases"/>
    <property type="match status" value="1"/>
</dbReference>
<dbReference type="InterPro" id="IPR027417">
    <property type="entry name" value="P-loop_NTPase"/>
</dbReference>
<dbReference type="Gene3D" id="3.40.50.300">
    <property type="entry name" value="P-loop containing nucleotide triphosphate hydrolases"/>
    <property type="match status" value="1"/>
</dbReference>
<evidence type="ECO:0000313" key="2">
    <source>
        <dbReference type="Proteomes" id="UP000248724"/>
    </source>
</evidence>
<reference evidence="1 2" key="1">
    <citation type="journal article" date="2017" name="Nature">
        <title>Atmospheric trace gases support primary production in Antarctic desert surface soil.</title>
        <authorList>
            <person name="Ji M."/>
            <person name="Greening C."/>
            <person name="Vanwonterghem I."/>
            <person name="Carere C.R."/>
            <person name="Bay S.K."/>
            <person name="Steen J.A."/>
            <person name="Montgomery K."/>
            <person name="Lines T."/>
            <person name="Beardall J."/>
            <person name="van Dorst J."/>
            <person name="Snape I."/>
            <person name="Stott M.B."/>
            <person name="Hugenholtz P."/>
            <person name="Ferrari B.C."/>
        </authorList>
    </citation>
    <scope>NUCLEOTIDE SEQUENCE [LARGE SCALE GENOMIC DNA]</scope>
    <source>
        <strain evidence="1">RRmetagenome_bin12</strain>
    </source>
</reference>
<evidence type="ECO:0008006" key="3">
    <source>
        <dbReference type="Google" id="ProtNLM"/>
    </source>
</evidence>
<proteinExistence type="predicted"/>
<gene>
    <name evidence="1" type="ORF">DLM65_07805</name>
</gene>
<protein>
    <recommendedName>
        <fullName evidence="3">Sulfotransferase</fullName>
    </recommendedName>
</protein>
<dbReference type="Proteomes" id="UP000248724">
    <property type="component" value="Unassembled WGS sequence"/>
</dbReference>
<evidence type="ECO:0000313" key="1">
    <source>
        <dbReference type="EMBL" id="PZR80538.1"/>
    </source>
</evidence>
<comment type="caution">
    <text evidence="1">The sequence shown here is derived from an EMBL/GenBank/DDBJ whole genome shotgun (WGS) entry which is preliminary data.</text>
</comment>
<organism evidence="1 2">
    <name type="scientific">Candidatus Aeolococcus gillhamiae</name>
    <dbReference type="NCBI Taxonomy" id="3127015"/>
    <lineage>
        <taxon>Bacteria</taxon>
        <taxon>Bacillati</taxon>
        <taxon>Candidatus Dormiibacterota</taxon>
        <taxon>Candidatus Dormibacteria</taxon>
        <taxon>Candidatus Aeolococcales</taxon>
        <taxon>Candidatus Aeolococcaceae</taxon>
        <taxon>Candidatus Aeolococcus</taxon>
    </lineage>
</organism>
<dbReference type="EMBL" id="QHBU01000149">
    <property type="protein sequence ID" value="PZR80538.1"/>
    <property type="molecule type" value="Genomic_DNA"/>
</dbReference>